<sequence length="128" mass="13586">MGLTVSQNTVEEAVAAKSHRPDEEPDPAPEGRESGVGDEAPGWLSQVPYFLVLSTMSAGIVIVAAAHFKRGPALIAGALMMAAVFRTLLPQEKLGMLAVRSRWVDIITLTGLAVLLIVLAWVAPQLSQ</sequence>
<dbReference type="InterPro" id="IPR021385">
    <property type="entry name" value="DUF3017"/>
</dbReference>
<keyword evidence="2" id="KW-0812">Transmembrane</keyword>
<dbReference type="EMBL" id="BAABIK010000045">
    <property type="protein sequence ID" value="GAA4957149.1"/>
    <property type="molecule type" value="Genomic_DNA"/>
</dbReference>
<evidence type="ECO:0000313" key="4">
    <source>
        <dbReference type="Proteomes" id="UP001499993"/>
    </source>
</evidence>
<feature type="compositionally biased region" description="Polar residues" evidence="1">
    <location>
        <begin position="1"/>
        <end position="10"/>
    </location>
</feature>
<protein>
    <recommendedName>
        <fullName evidence="5">DUF3017 domain-containing protein</fullName>
    </recommendedName>
</protein>
<feature type="region of interest" description="Disordered" evidence="1">
    <location>
        <begin position="1"/>
        <end position="40"/>
    </location>
</feature>
<evidence type="ECO:0008006" key="5">
    <source>
        <dbReference type="Google" id="ProtNLM"/>
    </source>
</evidence>
<comment type="caution">
    <text evidence="3">The sequence shown here is derived from an EMBL/GenBank/DDBJ whole genome shotgun (WGS) entry which is preliminary data.</text>
</comment>
<dbReference type="Pfam" id="PF11222">
    <property type="entry name" value="DUF3017"/>
    <property type="match status" value="1"/>
</dbReference>
<feature type="transmembrane region" description="Helical" evidence="2">
    <location>
        <begin position="73"/>
        <end position="91"/>
    </location>
</feature>
<keyword evidence="4" id="KW-1185">Reference proteome</keyword>
<keyword evidence="2" id="KW-0472">Membrane</keyword>
<proteinExistence type="predicted"/>
<evidence type="ECO:0000256" key="2">
    <source>
        <dbReference type="SAM" id="Phobius"/>
    </source>
</evidence>
<organism evidence="3 4">
    <name type="scientific">Streptomonospora halophila</name>
    <dbReference type="NCBI Taxonomy" id="427369"/>
    <lineage>
        <taxon>Bacteria</taxon>
        <taxon>Bacillati</taxon>
        <taxon>Actinomycetota</taxon>
        <taxon>Actinomycetes</taxon>
        <taxon>Streptosporangiales</taxon>
        <taxon>Nocardiopsidaceae</taxon>
        <taxon>Streptomonospora</taxon>
    </lineage>
</organism>
<accession>A0ABP9GYZ3</accession>
<dbReference type="Proteomes" id="UP001499993">
    <property type="component" value="Unassembled WGS sequence"/>
</dbReference>
<name>A0ABP9GYZ3_9ACTN</name>
<evidence type="ECO:0000313" key="3">
    <source>
        <dbReference type="EMBL" id="GAA4957149.1"/>
    </source>
</evidence>
<feature type="transmembrane region" description="Helical" evidence="2">
    <location>
        <begin position="103"/>
        <end position="123"/>
    </location>
</feature>
<reference evidence="4" key="1">
    <citation type="journal article" date="2019" name="Int. J. Syst. Evol. Microbiol.">
        <title>The Global Catalogue of Microorganisms (GCM) 10K type strain sequencing project: providing services to taxonomists for standard genome sequencing and annotation.</title>
        <authorList>
            <consortium name="The Broad Institute Genomics Platform"/>
            <consortium name="The Broad Institute Genome Sequencing Center for Infectious Disease"/>
            <person name="Wu L."/>
            <person name="Ma J."/>
        </authorList>
    </citation>
    <scope>NUCLEOTIDE SEQUENCE [LARGE SCALE GENOMIC DNA]</scope>
    <source>
        <strain evidence="4">JCM 18123</strain>
    </source>
</reference>
<gene>
    <name evidence="3" type="ORF">GCM10023224_48790</name>
</gene>
<keyword evidence="2" id="KW-1133">Transmembrane helix</keyword>
<feature type="transmembrane region" description="Helical" evidence="2">
    <location>
        <begin position="47"/>
        <end position="66"/>
    </location>
</feature>
<evidence type="ECO:0000256" key="1">
    <source>
        <dbReference type="SAM" id="MobiDB-lite"/>
    </source>
</evidence>